<comment type="caution">
    <text evidence="2">The sequence shown here is derived from an EMBL/GenBank/DDBJ whole genome shotgun (WGS) entry which is preliminary data.</text>
</comment>
<protein>
    <submittedName>
        <fullName evidence="2">Uncharacterized protein</fullName>
    </submittedName>
</protein>
<evidence type="ECO:0000256" key="1">
    <source>
        <dbReference type="SAM" id="MobiDB-lite"/>
    </source>
</evidence>
<sequence>MINRWEDALAKMIMDEMRGSEEDALNCPAGSVQSEYSKSPEKQKKEVNKMIEERFTEMERKRIGVPVFNSNVALPLFAVIQSIQLPPKFSFPQIIAYEGQGEAKGTANRRAETWSVGRFIHPLDRSTVPSAEQDREVGPTEVTSASHEGRELWKEKSKFYAYHKAYGYATDRCKELGQAIEKLIQQEHLKGFMQGGLFESMRIACVFNPNHKSITVSSQAHGKIMQNLHEPQ</sequence>
<organism evidence="2 3">
    <name type="scientific">Punica granatum</name>
    <name type="common">Pomegranate</name>
    <dbReference type="NCBI Taxonomy" id="22663"/>
    <lineage>
        <taxon>Eukaryota</taxon>
        <taxon>Viridiplantae</taxon>
        <taxon>Streptophyta</taxon>
        <taxon>Embryophyta</taxon>
        <taxon>Tracheophyta</taxon>
        <taxon>Spermatophyta</taxon>
        <taxon>Magnoliopsida</taxon>
        <taxon>eudicotyledons</taxon>
        <taxon>Gunneridae</taxon>
        <taxon>Pentapetalae</taxon>
        <taxon>rosids</taxon>
        <taxon>malvids</taxon>
        <taxon>Myrtales</taxon>
        <taxon>Lythraceae</taxon>
        <taxon>Punica</taxon>
    </lineage>
</organism>
<dbReference type="AlphaFoldDB" id="A0A2I0IHA6"/>
<evidence type="ECO:0000313" key="3">
    <source>
        <dbReference type="Proteomes" id="UP000233551"/>
    </source>
</evidence>
<feature type="region of interest" description="Disordered" evidence="1">
    <location>
        <begin position="22"/>
        <end position="43"/>
    </location>
</feature>
<accession>A0A2I0IHA6</accession>
<proteinExistence type="predicted"/>
<evidence type="ECO:0000313" key="2">
    <source>
        <dbReference type="EMBL" id="PKI43153.1"/>
    </source>
</evidence>
<reference evidence="2 3" key="1">
    <citation type="submission" date="2017-11" db="EMBL/GenBank/DDBJ databases">
        <title>De-novo sequencing of pomegranate (Punica granatum L.) genome.</title>
        <authorList>
            <person name="Akparov Z."/>
            <person name="Amiraslanov A."/>
            <person name="Hajiyeva S."/>
            <person name="Abbasov M."/>
            <person name="Kaur K."/>
            <person name="Hamwieh A."/>
            <person name="Solovyev V."/>
            <person name="Salamov A."/>
            <person name="Braich B."/>
            <person name="Kosarev P."/>
            <person name="Mahmoud A."/>
            <person name="Hajiyev E."/>
            <person name="Babayeva S."/>
            <person name="Izzatullayeva V."/>
            <person name="Mammadov A."/>
            <person name="Mammadov A."/>
            <person name="Sharifova S."/>
            <person name="Ojaghi J."/>
            <person name="Eynullazada K."/>
            <person name="Bayramov B."/>
            <person name="Abdulazimova A."/>
            <person name="Shahmuradov I."/>
        </authorList>
    </citation>
    <scope>NUCLEOTIDE SEQUENCE [LARGE SCALE GENOMIC DNA]</scope>
    <source>
        <strain evidence="3">cv. AG2017</strain>
        <tissue evidence="2">Leaf</tissue>
    </source>
</reference>
<keyword evidence="3" id="KW-1185">Reference proteome</keyword>
<gene>
    <name evidence="2" type="ORF">CRG98_036459</name>
</gene>
<name>A0A2I0IHA6_PUNGR</name>
<feature type="region of interest" description="Disordered" evidence="1">
    <location>
        <begin position="128"/>
        <end position="148"/>
    </location>
</feature>
<dbReference type="EMBL" id="PGOL01003081">
    <property type="protein sequence ID" value="PKI43153.1"/>
    <property type="molecule type" value="Genomic_DNA"/>
</dbReference>
<dbReference type="Proteomes" id="UP000233551">
    <property type="component" value="Unassembled WGS sequence"/>
</dbReference>